<protein>
    <submittedName>
        <fullName evidence="1">Uncharacterized protein</fullName>
    </submittedName>
</protein>
<reference evidence="1 2" key="1">
    <citation type="journal article" date="2015" name="Stand. Genomic Sci.">
        <title>Genome sequence of a native-feather degrading extremely thermophilic Eubacterium, Fervidobacterium islandicum AW-1.</title>
        <authorList>
            <person name="Lee Y.J."/>
            <person name="Jeong H."/>
            <person name="Park G.S."/>
            <person name="Kwak Y."/>
            <person name="Lee S.J."/>
            <person name="Lee S.J."/>
            <person name="Park M.K."/>
            <person name="Kim J.Y."/>
            <person name="Kang H.K."/>
            <person name="Shin J.H."/>
            <person name="Lee D.W."/>
        </authorList>
    </citation>
    <scope>NUCLEOTIDE SEQUENCE [LARGE SCALE GENOMIC DNA]</scope>
    <source>
        <strain evidence="1 2">AW-1</strain>
    </source>
</reference>
<keyword evidence="2" id="KW-1185">Reference proteome</keyword>
<gene>
    <name evidence="1" type="ORF">NA23_05730</name>
</gene>
<evidence type="ECO:0000313" key="2">
    <source>
        <dbReference type="Proteomes" id="UP000093740"/>
    </source>
</evidence>
<name>A0AAI8GDA9_FERIS</name>
<dbReference type="KEGG" id="fia:NA23_05730"/>
<proteinExistence type="predicted"/>
<accession>A0AAI8GDA9</accession>
<evidence type="ECO:0000313" key="1">
    <source>
        <dbReference type="EMBL" id="AMW32817.2"/>
    </source>
</evidence>
<dbReference type="RefSeq" id="WP_145974452.1">
    <property type="nucleotide sequence ID" value="NZ_CP014334.2"/>
</dbReference>
<dbReference type="AlphaFoldDB" id="A0AAI8GDA9"/>
<dbReference type="EMBL" id="CP014334">
    <property type="protein sequence ID" value="AMW32817.2"/>
    <property type="molecule type" value="Genomic_DNA"/>
</dbReference>
<sequence length="270" mass="32160">MLIINQGWNLLKVYYDPNFTFQELLDYYAPLIVDINDEKFIDLHSLNIVNLLGLQPVRRYHEELNGWLFNVNEYETNELLPLENLITFNAENFEKFKISNALSLEHLKYNEIYNNSFLKVENTLNNLECVISLNSNFLTKNLEIFADKEFEFLLEIYVALSIKRLVSKHSLNSSFNHPCIFRIELFNSSYVQVYKLLEEFRNFNLKFSEQISKLYDEFKRQPKSPELERLLQNTLLDDFTRTIYNYGNIILLIEDLKKLDELTSLFNKST</sequence>
<dbReference type="Proteomes" id="UP000093740">
    <property type="component" value="Chromosome"/>
</dbReference>
<organism evidence="1 2">
    <name type="scientific">Fervidobacterium islandicum</name>
    <dbReference type="NCBI Taxonomy" id="2423"/>
    <lineage>
        <taxon>Bacteria</taxon>
        <taxon>Thermotogati</taxon>
        <taxon>Thermotogota</taxon>
        <taxon>Thermotogae</taxon>
        <taxon>Thermotogales</taxon>
        <taxon>Fervidobacteriaceae</taxon>
        <taxon>Fervidobacterium</taxon>
    </lineage>
</organism>